<keyword evidence="1" id="KW-1185">Reference proteome</keyword>
<evidence type="ECO:0000313" key="1">
    <source>
        <dbReference type="Proteomes" id="UP000515211"/>
    </source>
</evidence>
<reference evidence="2 3" key="2">
    <citation type="submission" date="2025-04" db="UniProtKB">
        <authorList>
            <consortium name="RefSeq"/>
        </authorList>
    </citation>
    <scope>IDENTIFICATION</scope>
    <source>
        <tissue evidence="2 3">Whole plant</tissue>
    </source>
</reference>
<sequence>MVGCSATLAAVTARSCRHGCRLPNYCVLVVRWVWSPGESLWLLKPALNLQAASTAEKTLPPPLSPKIAAQSSVLEFIASCRCSGHRLRRWCYRNRHRCCRYLVPLSTSCCGYCESGLELRLRLLVISG</sequence>
<gene>
    <name evidence="2 3" type="primary">LOC127740611</name>
</gene>
<organism evidence="1 2">
    <name type="scientific">Arachis duranensis</name>
    <name type="common">Wild peanut</name>
    <dbReference type="NCBI Taxonomy" id="130453"/>
    <lineage>
        <taxon>Eukaryota</taxon>
        <taxon>Viridiplantae</taxon>
        <taxon>Streptophyta</taxon>
        <taxon>Embryophyta</taxon>
        <taxon>Tracheophyta</taxon>
        <taxon>Spermatophyta</taxon>
        <taxon>Magnoliopsida</taxon>
        <taxon>eudicotyledons</taxon>
        <taxon>Gunneridae</taxon>
        <taxon>Pentapetalae</taxon>
        <taxon>rosids</taxon>
        <taxon>fabids</taxon>
        <taxon>Fabales</taxon>
        <taxon>Fabaceae</taxon>
        <taxon>Papilionoideae</taxon>
        <taxon>50 kb inversion clade</taxon>
        <taxon>dalbergioids sensu lato</taxon>
        <taxon>Dalbergieae</taxon>
        <taxon>Pterocarpus clade</taxon>
        <taxon>Arachis</taxon>
    </lineage>
</organism>
<dbReference type="Proteomes" id="UP000515211">
    <property type="component" value="Chromosome 7"/>
</dbReference>
<dbReference type="KEGG" id="adu:127740611"/>
<dbReference type="GeneID" id="127740611"/>
<name>A0A9C6WFD1_ARADU</name>
<dbReference type="AlphaFoldDB" id="A0A9C6WFD1"/>
<accession>A0A9C6WFD1</accession>
<protein>
    <submittedName>
        <fullName evidence="2 3">Uncharacterized protein LOC127740611 isoform X1</fullName>
    </submittedName>
</protein>
<dbReference type="RefSeq" id="XP_052107717.1">
    <property type="nucleotide sequence ID" value="XM_052251757.1"/>
</dbReference>
<evidence type="ECO:0000313" key="3">
    <source>
        <dbReference type="RefSeq" id="XP_052107717.1"/>
    </source>
</evidence>
<evidence type="ECO:0000313" key="2">
    <source>
        <dbReference type="RefSeq" id="XP_052107716.1"/>
    </source>
</evidence>
<dbReference type="RefSeq" id="XP_052107716.1">
    <property type="nucleotide sequence ID" value="XM_052251756.1"/>
</dbReference>
<reference evidence="1" key="1">
    <citation type="journal article" date="2016" name="Nat. Genet.">
        <title>The genome sequences of Arachis duranensis and Arachis ipaensis, the diploid ancestors of cultivated peanut.</title>
        <authorList>
            <person name="Bertioli D.J."/>
            <person name="Cannon S.B."/>
            <person name="Froenicke L."/>
            <person name="Huang G."/>
            <person name="Farmer A.D."/>
            <person name="Cannon E.K."/>
            <person name="Liu X."/>
            <person name="Gao D."/>
            <person name="Clevenger J."/>
            <person name="Dash S."/>
            <person name="Ren L."/>
            <person name="Moretzsohn M.C."/>
            <person name="Shirasawa K."/>
            <person name="Huang W."/>
            <person name="Vidigal B."/>
            <person name="Abernathy B."/>
            <person name="Chu Y."/>
            <person name="Niederhuth C.E."/>
            <person name="Umale P."/>
            <person name="Araujo A.C."/>
            <person name="Kozik A."/>
            <person name="Kim K.D."/>
            <person name="Burow M.D."/>
            <person name="Varshney R.K."/>
            <person name="Wang X."/>
            <person name="Zhang X."/>
            <person name="Barkley N."/>
            <person name="Guimaraes P.M."/>
            <person name="Isobe S."/>
            <person name="Guo B."/>
            <person name="Liao B."/>
            <person name="Stalker H.T."/>
            <person name="Schmitz R.J."/>
            <person name="Scheffler B.E."/>
            <person name="Leal-Bertioli S.C."/>
            <person name="Xun X."/>
            <person name="Jackson S.A."/>
            <person name="Michelmore R."/>
            <person name="Ozias-Akins P."/>
        </authorList>
    </citation>
    <scope>NUCLEOTIDE SEQUENCE [LARGE SCALE GENOMIC DNA]</scope>
    <source>
        <strain evidence="1">cv. V14167</strain>
    </source>
</reference>
<proteinExistence type="predicted"/>